<sequence>MAGNSERSSYIDAFRGFAILAVLFHHFFYQQIATAYPFNASRLLSPATINHGHLGVGLFFILSGMVFYRPNIADDWETVLKFYYQRALRLWPLYILTILLLGYLKQYDVFTFGKSFALLLTGVHDVIPRYWEPSWALWVLWSLGVEIIFSIALPGLLLAERRLGPPRVLILAVVFCFVYRIVGDHVWMSRHTDYSNPFINPLKDNFIGRLDDFLFGMAAMRAVRNDITIRSAYSWLALPGLLLVGLSWSYLEAVPRGWPQSALASANHTGFAICSVTLILAVRRSTFWDSWAAQPFVFAGTVCYSAYVIHALLLSNIDWPKGLDLETLLAFGRFAFGTLLLSAISFATIEAIGIRHLPAWAQWTRLFRGGSSVLNPSIWHKCHPIFPRRTIDGNWTGLVQTWRRRREDGRWEYRDDQPTVDDWSNRPY</sequence>
<protein>
    <submittedName>
        <fullName evidence="3">Acyltransferase</fullName>
    </submittedName>
</protein>
<dbReference type="RefSeq" id="WP_270170068.1">
    <property type="nucleotide sequence ID" value="NZ_CP089391.1"/>
</dbReference>
<accession>A0ABY7MV15</accession>
<evidence type="ECO:0000259" key="2">
    <source>
        <dbReference type="Pfam" id="PF01757"/>
    </source>
</evidence>
<feature type="transmembrane region" description="Helical" evidence="1">
    <location>
        <begin position="12"/>
        <end position="29"/>
    </location>
</feature>
<feature type="transmembrane region" description="Helical" evidence="1">
    <location>
        <begin position="232"/>
        <end position="251"/>
    </location>
</feature>
<keyword evidence="3" id="KW-0808">Transferase</keyword>
<dbReference type="Proteomes" id="UP001179614">
    <property type="component" value="Chromosome"/>
</dbReference>
<feature type="domain" description="Acyltransferase 3" evidence="2">
    <location>
        <begin position="10"/>
        <end position="344"/>
    </location>
</feature>
<proteinExistence type="predicted"/>
<keyword evidence="1" id="KW-1133">Transmembrane helix</keyword>
<feature type="transmembrane region" description="Helical" evidence="1">
    <location>
        <begin position="263"/>
        <end position="283"/>
    </location>
</feature>
<name>A0ABY7MV15_9BRAD</name>
<keyword evidence="1" id="KW-0472">Membrane</keyword>
<keyword evidence="1" id="KW-0812">Transmembrane</keyword>
<dbReference type="InterPro" id="IPR050879">
    <property type="entry name" value="Acyltransferase_3"/>
</dbReference>
<dbReference type="PANTHER" id="PTHR23028">
    <property type="entry name" value="ACETYLTRANSFERASE"/>
    <property type="match status" value="1"/>
</dbReference>
<reference evidence="3" key="1">
    <citation type="submission" date="2021-12" db="EMBL/GenBank/DDBJ databases">
        <title>Bradyrhizobium xenonodulans sp. nov.</title>
        <authorList>
            <person name="Claassens R."/>
            <person name="Venter S.N."/>
            <person name="Beukes C.W."/>
            <person name="Stepkowski T."/>
            <person name="Steenkamp E.T."/>
        </authorList>
    </citation>
    <scope>NUCLEOTIDE SEQUENCE</scope>
    <source>
        <strain evidence="3">14AB</strain>
    </source>
</reference>
<evidence type="ECO:0000313" key="3">
    <source>
        <dbReference type="EMBL" id="WBL81446.1"/>
    </source>
</evidence>
<dbReference type="Pfam" id="PF01757">
    <property type="entry name" value="Acyl_transf_3"/>
    <property type="match status" value="1"/>
</dbReference>
<organism evidence="3 4">
    <name type="scientific">Bradyrhizobium xenonodulans</name>
    <dbReference type="NCBI Taxonomy" id="2736875"/>
    <lineage>
        <taxon>Bacteria</taxon>
        <taxon>Pseudomonadati</taxon>
        <taxon>Pseudomonadota</taxon>
        <taxon>Alphaproteobacteria</taxon>
        <taxon>Hyphomicrobiales</taxon>
        <taxon>Nitrobacteraceae</taxon>
        <taxon>Bradyrhizobium</taxon>
    </lineage>
</organism>
<feature type="transmembrane region" description="Helical" evidence="1">
    <location>
        <begin position="168"/>
        <end position="186"/>
    </location>
</feature>
<evidence type="ECO:0000313" key="4">
    <source>
        <dbReference type="Proteomes" id="UP001179614"/>
    </source>
</evidence>
<feature type="transmembrane region" description="Helical" evidence="1">
    <location>
        <begin position="295"/>
        <end position="314"/>
    </location>
</feature>
<keyword evidence="4" id="KW-1185">Reference proteome</keyword>
<dbReference type="EMBL" id="CP089391">
    <property type="protein sequence ID" value="WBL81446.1"/>
    <property type="molecule type" value="Genomic_DNA"/>
</dbReference>
<dbReference type="GO" id="GO:0016746">
    <property type="term" value="F:acyltransferase activity"/>
    <property type="evidence" value="ECO:0007669"/>
    <property type="project" value="UniProtKB-KW"/>
</dbReference>
<dbReference type="InterPro" id="IPR002656">
    <property type="entry name" value="Acyl_transf_3_dom"/>
</dbReference>
<feature type="transmembrane region" description="Helical" evidence="1">
    <location>
        <begin position="88"/>
        <end position="104"/>
    </location>
</feature>
<keyword evidence="3" id="KW-0012">Acyltransferase</keyword>
<feature type="transmembrane region" description="Helical" evidence="1">
    <location>
        <begin position="334"/>
        <end position="354"/>
    </location>
</feature>
<feature type="transmembrane region" description="Helical" evidence="1">
    <location>
        <begin position="135"/>
        <end position="156"/>
    </location>
</feature>
<evidence type="ECO:0000256" key="1">
    <source>
        <dbReference type="SAM" id="Phobius"/>
    </source>
</evidence>
<feature type="transmembrane region" description="Helical" evidence="1">
    <location>
        <begin position="49"/>
        <end position="68"/>
    </location>
</feature>
<dbReference type="PANTHER" id="PTHR23028:SF53">
    <property type="entry name" value="ACYL_TRANSF_3 DOMAIN-CONTAINING PROTEIN"/>
    <property type="match status" value="1"/>
</dbReference>
<gene>
    <name evidence="3" type="ORF">I3J27_13850</name>
</gene>